<dbReference type="Proteomes" id="UP000541154">
    <property type="component" value="Unassembled WGS sequence"/>
</dbReference>
<name>A0A8H6E7J0_PETAA</name>
<accession>A0A8H6E7J0</accession>
<dbReference type="EMBL" id="SPNV01000099">
    <property type="protein sequence ID" value="KAF5861438.1"/>
    <property type="molecule type" value="Genomic_DNA"/>
</dbReference>
<organism evidence="1 2">
    <name type="scientific">Petromyces alliaceus</name>
    <name type="common">Aspergillus alliaceus</name>
    <dbReference type="NCBI Taxonomy" id="209559"/>
    <lineage>
        <taxon>Eukaryota</taxon>
        <taxon>Fungi</taxon>
        <taxon>Dikarya</taxon>
        <taxon>Ascomycota</taxon>
        <taxon>Pezizomycotina</taxon>
        <taxon>Eurotiomycetes</taxon>
        <taxon>Eurotiomycetidae</taxon>
        <taxon>Eurotiales</taxon>
        <taxon>Aspergillaceae</taxon>
        <taxon>Aspergillus</taxon>
        <taxon>Aspergillus subgen. Circumdati</taxon>
    </lineage>
</organism>
<proteinExistence type="predicted"/>
<evidence type="ECO:0000313" key="2">
    <source>
        <dbReference type="Proteomes" id="UP000541154"/>
    </source>
</evidence>
<protein>
    <submittedName>
        <fullName evidence="1">Uncharacterized protein</fullName>
    </submittedName>
</protein>
<keyword evidence="2" id="KW-1185">Reference proteome</keyword>
<reference evidence="1 2" key="1">
    <citation type="submission" date="2019-04" db="EMBL/GenBank/DDBJ databases">
        <title>Aspergillus burnettii sp. nov., novel species from soil in southeast Queensland.</title>
        <authorList>
            <person name="Gilchrist C.L.M."/>
            <person name="Pitt J.I."/>
            <person name="Lange L."/>
            <person name="Lacey H.J."/>
            <person name="Vuong D."/>
            <person name="Midgley D.J."/>
            <person name="Greenfield P."/>
            <person name="Bradbury M."/>
            <person name="Lacey E."/>
            <person name="Busk P.K."/>
            <person name="Pilgaard B."/>
            <person name="Chooi Y.H."/>
            <person name="Piggott A.M."/>
        </authorList>
    </citation>
    <scope>NUCLEOTIDE SEQUENCE [LARGE SCALE GENOMIC DNA]</scope>
    <source>
        <strain evidence="1 2">FRR 5400</strain>
    </source>
</reference>
<dbReference type="AlphaFoldDB" id="A0A8H6E7J0"/>
<comment type="caution">
    <text evidence="1">The sequence shown here is derived from an EMBL/GenBank/DDBJ whole genome shotgun (WGS) entry which is preliminary data.</text>
</comment>
<evidence type="ECO:0000313" key="1">
    <source>
        <dbReference type="EMBL" id="KAF5861438.1"/>
    </source>
</evidence>
<sequence>MLWGNEEIQRRWKILFVQNNYGDGHIEMFPKVVTPLGAELKLDIEVDIEVNVKPGSGLMEYFAAPLFIAMEV</sequence>
<gene>
    <name evidence="1" type="ORF">ETB97_012917</name>
</gene>